<dbReference type="PANTHER" id="PTHR23028">
    <property type="entry name" value="ACETYLTRANSFERASE"/>
    <property type="match status" value="1"/>
</dbReference>
<dbReference type="PANTHER" id="PTHR23028:SF53">
    <property type="entry name" value="ACYL_TRANSF_3 DOMAIN-CONTAINING PROTEIN"/>
    <property type="match status" value="1"/>
</dbReference>
<dbReference type="GO" id="GO:0009103">
    <property type="term" value="P:lipopolysaccharide biosynthetic process"/>
    <property type="evidence" value="ECO:0007669"/>
    <property type="project" value="TreeGrafter"/>
</dbReference>
<dbReference type="InterPro" id="IPR002656">
    <property type="entry name" value="Acyl_transf_3_dom"/>
</dbReference>
<evidence type="ECO:0000259" key="2">
    <source>
        <dbReference type="Pfam" id="PF01757"/>
    </source>
</evidence>
<dbReference type="SUPFAM" id="SSF52266">
    <property type="entry name" value="SGNH hydrolase"/>
    <property type="match status" value="1"/>
</dbReference>
<evidence type="ECO:0000259" key="3">
    <source>
        <dbReference type="Pfam" id="PF19040"/>
    </source>
</evidence>
<dbReference type="GO" id="GO:0016020">
    <property type="term" value="C:membrane"/>
    <property type="evidence" value="ECO:0007669"/>
    <property type="project" value="TreeGrafter"/>
</dbReference>
<feature type="transmembrane region" description="Helical" evidence="1">
    <location>
        <begin position="161"/>
        <end position="177"/>
    </location>
</feature>
<dbReference type="InterPro" id="IPR043968">
    <property type="entry name" value="SGNH"/>
</dbReference>
<feature type="transmembrane region" description="Helical" evidence="1">
    <location>
        <begin position="209"/>
        <end position="231"/>
    </location>
</feature>
<dbReference type="GO" id="GO:0016747">
    <property type="term" value="F:acyltransferase activity, transferring groups other than amino-acyl groups"/>
    <property type="evidence" value="ECO:0007669"/>
    <property type="project" value="InterPro"/>
</dbReference>
<accession>A0A1H5KGX3</accession>
<feature type="transmembrane region" description="Helical" evidence="1">
    <location>
        <begin position="336"/>
        <end position="354"/>
    </location>
</feature>
<keyword evidence="4" id="KW-0012">Acyltransferase</keyword>
<feature type="transmembrane region" description="Helical" evidence="1">
    <location>
        <begin position="91"/>
        <end position="110"/>
    </location>
</feature>
<evidence type="ECO:0000256" key="1">
    <source>
        <dbReference type="SAM" id="Phobius"/>
    </source>
</evidence>
<gene>
    <name evidence="4" type="ORF">SAMN04489740_2011</name>
</gene>
<keyword evidence="4" id="KW-0378">Hydrolase</keyword>
<feature type="transmembrane region" description="Helical" evidence="1">
    <location>
        <begin position="273"/>
        <end position="293"/>
    </location>
</feature>
<protein>
    <submittedName>
        <fullName evidence="4">Peptidoglycan/LPS O-acetylase OafA/YrhL, contains acyltransferase and SGNH-hydrolase domains</fullName>
    </submittedName>
</protein>
<organism evidence="4 5">
    <name type="scientific">Arthrobacter alpinus</name>
    <dbReference type="NCBI Taxonomy" id="656366"/>
    <lineage>
        <taxon>Bacteria</taxon>
        <taxon>Bacillati</taxon>
        <taxon>Actinomycetota</taxon>
        <taxon>Actinomycetes</taxon>
        <taxon>Micrococcales</taxon>
        <taxon>Micrococcaceae</taxon>
        <taxon>Arthrobacter</taxon>
    </lineage>
</organism>
<proteinExistence type="predicted"/>
<feature type="transmembrane region" description="Helical" evidence="1">
    <location>
        <begin position="375"/>
        <end position="394"/>
    </location>
</feature>
<feature type="transmembrane region" description="Helical" evidence="1">
    <location>
        <begin position="243"/>
        <end position="261"/>
    </location>
</feature>
<dbReference type="Pfam" id="PF01757">
    <property type="entry name" value="Acyl_transf_3"/>
    <property type="match status" value="1"/>
</dbReference>
<feature type="transmembrane region" description="Helical" evidence="1">
    <location>
        <begin position="305"/>
        <end position="324"/>
    </location>
</feature>
<feature type="transmembrane region" description="Helical" evidence="1">
    <location>
        <begin position="27"/>
        <end position="45"/>
    </location>
</feature>
<feature type="transmembrane region" description="Helical" evidence="1">
    <location>
        <begin position="51"/>
        <end position="70"/>
    </location>
</feature>
<dbReference type="Proteomes" id="UP000182725">
    <property type="component" value="Unassembled WGS sequence"/>
</dbReference>
<feature type="domain" description="Acyltransferase 3" evidence="2">
    <location>
        <begin position="23"/>
        <end position="355"/>
    </location>
</feature>
<evidence type="ECO:0000313" key="5">
    <source>
        <dbReference type="Proteomes" id="UP000182725"/>
    </source>
</evidence>
<keyword evidence="1" id="KW-0812">Transmembrane</keyword>
<dbReference type="InterPro" id="IPR050879">
    <property type="entry name" value="Acyltransferase_3"/>
</dbReference>
<sequence>MPSGVTMQAGANFASTSKTTFRADIQGLRAIAVLLVVAYHSGLSWLGGGYVGVDVFFVISGFLITGHLVGALEREGSIRFGAFYAKRARRILPAALSVAVLTTLASWFWMPPLLMKEVWQGAVATALYVPNIFFAIQGTNYLGESTPSVFQHYWSLGVEEQFYVFWPLILGFAFLVLKGNRRALFCLIIALTLVSFALCLFGMEFSQSWTFFSLPTRAWELGVGGLAAFLVRSDASWLKRPTTGVLTWLGLISLLIISLTFDSSTPFPGPYAIFPVLATGLLIIGGGAASKFSSDRLLALKPFQFLGKISYSLYLVHWPLQVIPQTVTGGNDPLPLELRLTLGLVSIPLAWLLYRWIEIPAMKIGILSDCRNRRTLFCSILASVLVIAIAYGAVSNSNRLQLSVDQSAIETQVGAFPKGTPFVPSNLEPSLRFASEDNPEVYGDGCHRGFDSTDASGCQMGPNKSAPLVFLFGDSHAASWYPALERLAGEGVIRLDSNTKSSCPSVDIPILRDGSMYRECQEWRDSVVQRIVSQHPDLVVLANYGAATLVGGNTNFAQRWQDGLESIVATMSGIDVAILSDVPTQPGSPSICLSANLNSTESCDGERSAVVSENIIFAEQAAAQSTGAYYANLLPYLCNKKTCPVIIGNNLVYRDAHHLTASFSRKLAPQIWKELEKATR</sequence>
<dbReference type="GO" id="GO:0016787">
    <property type="term" value="F:hydrolase activity"/>
    <property type="evidence" value="ECO:0007669"/>
    <property type="project" value="UniProtKB-KW"/>
</dbReference>
<dbReference type="RefSeq" id="WP_244516830.1">
    <property type="nucleotide sequence ID" value="NZ_FNTV01000001.1"/>
</dbReference>
<name>A0A1H5KGX3_9MICC</name>
<dbReference type="EMBL" id="FNTV01000001">
    <property type="protein sequence ID" value="SEE64106.1"/>
    <property type="molecule type" value="Genomic_DNA"/>
</dbReference>
<reference evidence="4 5" key="1">
    <citation type="submission" date="2016-10" db="EMBL/GenBank/DDBJ databases">
        <authorList>
            <person name="de Groot N.N."/>
        </authorList>
    </citation>
    <scope>NUCLEOTIDE SEQUENCE [LARGE SCALE GENOMIC DNA]</scope>
    <source>
        <strain evidence="4 5">DSM 22274</strain>
    </source>
</reference>
<keyword evidence="1" id="KW-0472">Membrane</keyword>
<dbReference type="AlphaFoldDB" id="A0A1H5KGX3"/>
<feature type="domain" description="SGNH" evidence="3">
    <location>
        <begin position="446"/>
        <end position="672"/>
    </location>
</feature>
<keyword evidence="1" id="KW-1133">Transmembrane helix</keyword>
<keyword evidence="4" id="KW-0808">Transferase</keyword>
<feature type="transmembrane region" description="Helical" evidence="1">
    <location>
        <begin position="184"/>
        <end position="203"/>
    </location>
</feature>
<evidence type="ECO:0000313" key="4">
    <source>
        <dbReference type="EMBL" id="SEE64106.1"/>
    </source>
</evidence>
<dbReference type="Pfam" id="PF19040">
    <property type="entry name" value="SGNH"/>
    <property type="match status" value="1"/>
</dbReference>